<dbReference type="RefSeq" id="WP_058501149.1">
    <property type="nucleotide sequence ID" value="NZ_CP038274.1"/>
</dbReference>
<dbReference type="Proteomes" id="UP000054761">
    <property type="component" value="Unassembled WGS sequence"/>
</dbReference>
<comment type="similarity">
    <text evidence="2 6">Belongs to the 4-toluene sulfonate uptake permease (TSUP) (TC 2.A.102) family.</text>
</comment>
<accession>A0A0W0WBU8</accession>
<protein>
    <recommendedName>
        <fullName evidence="6">Probable membrane transporter protein</fullName>
    </recommendedName>
</protein>
<reference evidence="7 8" key="1">
    <citation type="submission" date="2015-11" db="EMBL/GenBank/DDBJ databases">
        <title>Genomic analysis of 38 Legionella species identifies large and diverse effector repertoires.</title>
        <authorList>
            <person name="Burstein D."/>
            <person name="Amaro F."/>
            <person name="Zusman T."/>
            <person name="Lifshitz Z."/>
            <person name="Cohen O."/>
            <person name="Gilbert J.A."/>
            <person name="Pupko T."/>
            <person name="Shuman H.A."/>
            <person name="Segal G."/>
        </authorList>
    </citation>
    <scope>NUCLEOTIDE SEQUENCE [LARGE SCALE GENOMIC DNA]</scope>
    <source>
        <strain evidence="7 8">Bercovier 4</strain>
    </source>
</reference>
<keyword evidence="6" id="KW-1003">Cell membrane</keyword>
<comment type="subcellular location">
    <subcellularLocation>
        <location evidence="6">Cell membrane</location>
        <topology evidence="6">Multi-pass membrane protein</topology>
    </subcellularLocation>
    <subcellularLocation>
        <location evidence="1">Membrane</location>
        <topology evidence="1">Multi-pass membrane protein</topology>
    </subcellularLocation>
</comment>
<organism evidence="7 8">
    <name type="scientific">Legionella israelensis</name>
    <dbReference type="NCBI Taxonomy" id="454"/>
    <lineage>
        <taxon>Bacteria</taxon>
        <taxon>Pseudomonadati</taxon>
        <taxon>Pseudomonadota</taxon>
        <taxon>Gammaproteobacteria</taxon>
        <taxon>Legionellales</taxon>
        <taxon>Legionellaceae</taxon>
        <taxon>Legionella</taxon>
    </lineage>
</organism>
<evidence type="ECO:0000256" key="5">
    <source>
        <dbReference type="ARBA" id="ARBA00023136"/>
    </source>
</evidence>
<dbReference type="PROSITE" id="PS51257">
    <property type="entry name" value="PROKAR_LIPOPROTEIN"/>
    <property type="match status" value="1"/>
</dbReference>
<evidence type="ECO:0000256" key="6">
    <source>
        <dbReference type="RuleBase" id="RU363041"/>
    </source>
</evidence>
<dbReference type="Pfam" id="PF01925">
    <property type="entry name" value="TauE"/>
    <property type="match status" value="1"/>
</dbReference>
<feature type="transmembrane region" description="Helical" evidence="6">
    <location>
        <begin position="20"/>
        <end position="41"/>
    </location>
</feature>
<proteinExistence type="inferred from homology"/>
<dbReference type="EMBL" id="LNYH01000037">
    <property type="protein sequence ID" value="KTD29834.1"/>
    <property type="molecule type" value="Genomic_DNA"/>
</dbReference>
<gene>
    <name evidence="7" type="ORF">Lisr_0773</name>
</gene>
<dbReference type="PANTHER" id="PTHR43483:SF3">
    <property type="entry name" value="MEMBRANE TRANSPORTER PROTEIN HI_0806-RELATED"/>
    <property type="match status" value="1"/>
</dbReference>
<keyword evidence="3 6" id="KW-0812">Transmembrane</keyword>
<evidence type="ECO:0000313" key="8">
    <source>
        <dbReference type="Proteomes" id="UP000054761"/>
    </source>
</evidence>
<dbReference type="AlphaFoldDB" id="A0A0W0WBU8"/>
<evidence type="ECO:0000313" key="7">
    <source>
        <dbReference type="EMBL" id="KTD29834.1"/>
    </source>
</evidence>
<keyword evidence="5 6" id="KW-0472">Membrane</keyword>
<feature type="transmembrane region" description="Helical" evidence="6">
    <location>
        <begin position="89"/>
        <end position="112"/>
    </location>
</feature>
<dbReference type="InterPro" id="IPR002781">
    <property type="entry name" value="TM_pro_TauE-like"/>
</dbReference>
<sequence length="141" mass="15344">MKKENPTKTNPSLKYSLIPMSMVTGCLSTLLGIGGGTIITPMLQFFNYPLRRVLAISVLNGLFIGGIGSLIIIYGSLGDSGLPEFSLGYVNWMIFILIAPTAIIGSPLGVWWANRLSKLSLEKAYTVFLVFVLGVMIYHLS</sequence>
<name>A0A0W0WBU8_9GAMM</name>
<keyword evidence="4 6" id="KW-1133">Transmembrane helix</keyword>
<evidence type="ECO:0000256" key="1">
    <source>
        <dbReference type="ARBA" id="ARBA00004141"/>
    </source>
</evidence>
<dbReference type="GO" id="GO:0005886">
    <property type="term" value="C:plasma membrane"/>
    <property type="evidence" value="ECO:0007669"/>
    <property type="project" value="UniProtKB-SubCell"/>
</dbReference>
<feature type="transmembrane region" description="Helical" evidence="6">
    <location>
        <begin position="124"/>
        <end position="140"/>
    </location>
</feature>
<dbReference type="PANTHER" id="PTHR43483">
    <property type="entry name" value="MEMBRANE TRANSPORTER PROTEIN HI_0806-RELATED"/>
    <property type="match status" value="1"/>
</dbReference>
<keyword evidence="8" id="KW-1185">Reference proteome</keyword>
<feature type="transmembrane region" description="Helical" evidence="6">
    <location>
        <begin position="53"/>
        <end position="77"/>
    </location>
</feature>
<evidence type="ECO:0000256" key="4">
    <source>
        <dbReference type="ARBA" id="ARBA00022989"/>
    </source>
</evidence>
<comment type="caution">
    <text evidence="7">The sequence shown here is derived from an EMBL/GenBank/DDBJ whole genome shotgun (WGS) entry which is preliminary data.</text>
</comment>
<evidence type="ECO:0000256" key="2">
    <source>
        <dbReference type="ARBA" id="ARBA00009142"/>
    </source>
</evidence>
<evidence type="ECO:0000256" key="3">
    <source>
        <dbReference type="ARBA" id="ARBA00022692"/>
    </source>
</evidence>
<dbReference type="PATRIC" id="fig|454.4.peg.831"/>